<evidence type="ECO:0000313" key="1">
    <source>
        <dbReference type="EMBL" id="KAJ8686345.1"/>
    </source>
</evidence>
<keyword evidence="2" id="KW-1185">Reference proteome</keyword>
<protein>
    <submittedName>
        <fullName evidence="1">Uncharacterized protein</fullName>
    </submittedName>
</protein>
<accession>A0ACC2PSF3</accession>
<reference evidence="1" key="1">
    <citation type="submission" date="2023-04" db="EMBL/GenBank/DDBJ databases">
        <title>A chromosome-level genome assembly of the parasitoid wasp Eretmocerus hayati.</title>
        <authorList>
            <person name="Zhong Y."/>
            <person name="Liu S."/>
            <person name="Liu Y."/>
        </authorList>
    </citation>
    <scope>NUCLEOTIDE SEQUENCE</scope>
    <source>
        <strain evidence="1">ZJU_SS_LIU_2023</strain>
    </source>
</reference>
<name>A0ACC2PSF3_9HYME</name>
<evidence type="ECO:0000313" key="2">
    <source>
        <dbReference type="Proteomes" id="UP001239111"/>
    </source>
</evidence>
<dbReference type="Proteomes" id="UP001239111">
    <property type="component" value="Chromosome 1"/>
</dbReference>
<dbReference type="EMBL" id="CM056741">
    <property type="protein sequence ID" value="KAJ8686345.1"/>
    <property type="molecule type" value="Genomic_DNA"/>
</dbReference>
<sequence>MSHATKILKNDPKTFLYFAYGSNMLTKRIHINNPTAVQKYIGSVKNHRLDFNMYSSRWKGAASTIVPDPNHEVWGVVWEINISDLPNLDKQEGVEAHIYFPKNVDVNVTVGEEIVCRVYQQCQLPDKYVEPSLLPHERQPSLVYLSTMIEGAKEFKIPENYVKYLESFKNNGYNGLISAINLADLSMRTYG</sequence>
<gene>
    <name evidence="1" type="ORF">QAD02_022139</name>
</gene>
<comment type="caution">
    <text evidence="1">The sequence shown here is derived from an EMBL/GenBank/DDBJ whole genome shotgun (WGS) entry which is preliminary data.</text>
</comment>
<organism evidence="1 2">
    <name type="scientific">Eretmocerus hayati</name>
    <dbReference type="NCBI Taxonomy" id="131215"/>
    <lineage>
        <taxon>Eukaryota</taxon>
        <taxon>Metazoa</taxon>
        <taxon>Ecdysozoa</taxon>
        <taxon>Arthropoda</taxon>
        <taxon>Hexapoda</taxon>
        <taxon>Insecta</taxon>
        <taxon>Pterygota</taxon>
        <taxon>Neoptera</taxon>
        <taxon>Endopterygota</taxon>
        <taxon>Hymenoptera</taxon>
        <taxon>Apocrita</taxon>
        <taxon>Proctotrupomorpha</taxon>
        <taxon>Chalcidoidea</taxon>
        <taxon>Aphelinidae</taxon>
        <taxon>Aphelininae</taxon>
        <taxon>Eretmocerus</taxon>
    </lineage>
</organism>
<proteinExistence type="predicted"/>